<dbReference type="RefSeq" id="WP_074600951.1">
    <property type="nucleotide sequence ID" value="NZ_FNHF01000007.1"/>
</dbReference>
<name>A0A1G9XVU2_9BACI</name>
<dbReference type="Pfam" id="PF13649">
    <property type="entry name" value="Methyltransf_25"/>
    <property type="match status" value="1"/>
</dbReference>
<accession>A0A1G9XVU2</accession>
<protein>
    <submittedName>
        <fullName evidence="3">Methyltransferase domain-containing protein</fullName>
    </submittedName>
</protein>
<dbReference type="AlphaFoldDB" id="A0A1G9XVU2"/>
<feature type="domain" description="Methyltransferase" evidence="2">
    <location>
        <begin position="40"/>
        <end position="135"/>
    </location>
</feature>
<dbReference type="SUPFAM" id="SSF53335">
    <property type="entry name" value="S-adenosyl-L-methionine-dependent methyltransferases"/>
    <property type="match status" value="1"/>
</dbReference>
<dbReference type="InterPro" id="IPR029063">
    <property type="entry name" value="SAM-dependent_MTases_sf"/>
</dbReference>
<dbReference type="GO" id="GO:0008168">
    <property type="term" value="F:methyltransferase activity"/>
    <property type="evidence" value="ECO:0007669"/>
    <property type="project" value="UniProtKB-KW"/>
</dbReference>
<dbReference type="OrthoDB" id="9811589at2"/>
<sequence length="251" mass="28980">MSYAKLAMVYDLLMEDAPYDEWTAFAEKMFGRYAKSIGKVADLGCGTGQITRRLANAGYRMTGIDNSEEMLAYARSAAEEAGQQIQWYQADLTELSGFSQFDAAISFCDVINYITDEQSLRKAFANVNRMLSPKGLFLFDTHSIEHIEHDMKGETFAEIYNDISYVWLCQPGEKQGEVFHDLTFFIQEADQRYQRFDEQHHQRTFPVNQYRELLKDAGFVIRGVYGDFSDEPLEESQAERVFFVCEKKKEV</sequence>
<dbReference type="GO" id="GO:0032259">
    <property type="term" value="P:methylation"/>
    <property type="evidence" value="ECO:0007669"/>
    <property type="project" value="UniProtKB-KW"/>
</dbReference>
<dbReference type="CDD" id="cd02440">
    <property type="entry name" value="AdoMet_MTases"/>
    <property type="match status" value="1"/>
</dbReference>
<dbReference type="EMBL" id="FNHF01000007">
    <property type="protein sequence ID" value="SDN00914.1"/>
    <property type="molecule type" value="Genomic_DNA"/>
</dbReference>
<dbReference type="InterPro" id="IPR041698">
    <property type="entry name" value="Methyltransf_25"/>
</dbReference>
<evidence type="ECO:0000256" key="1">
    <source>
        <dbReference type="ARBA" id="ARBA00022679"/>
    </source>
</evidence>
<evidence type="ECO:0000259" key="2">
    <source>
        <dbReference type="Pfam" id="PF13649"/>
    </source>
</evidence>
<organism evidence="3 4">
    <name type="scientific">Sediminibacillus halophilus</name>
    <dbReference type="NCBI Taxonomy" id="482461"/>
    <lineage>
        <taxon>Bacteria</taxon>
        <taxon>Bacillati</taxon>
        <taxon>Bacillota</taxon>
        <taxon>Bacilli</taxon>
        <taxon>Bacillales</taxon>
        <taxon>Bacillaceae</taxon>
        <taxon>Sediminibacillus</taxon>
    </lineage>
</organism>
<proteinExistence type="predicted"/>
<dbReference type="STRING" id="482461.SAMN05216244_3987"/>
<dbReference type="Proteomes" id="UP000182347">
    <property type="component" value="Unassembled WGS sequence"/>
</dbReference>
<reference evidence="4" key="1">
    <citation type="submission" date="2016-10" db="EMBL/GenBank/DDBJ databases">
        <authorList>
            <person name="Varghese N."/>
            <person name="Submissions S."/>
        </authorList>
    </citation>
    <scope>NUCLEOTIDE SEQUENCE [LARGE SCALE GENOMIC DNA]</scope>
    <source>
        <strain evidence="4">CGMCC 1.6199</strain>
    </source>
</reference>
<evidence type="ECO:0000313" key="4">
    <source>
        <dbReference type="Proteomes" id="UP000182347"/>
    </source>
</evidence>
<dbReference type="PANTHER" id="PTHR43861">
    <property type="entry name" value="TRANS-ACONITATE 2-METHYLTRANSFERASE-RELATED"/>
    <property type="match status" value="1"/>
</dbReference>
<dbReference type="Gene3D" id="3.40.50.150">
    <property type="entry name" value="Vaccinia Virus protein VP39"/>
    <property type="match status" value="1"/>
</dbReference>
<keyword evidence="4" id="KW-1185">Reference proteome</keyword>
<keyword evidence="3" id="KW-0489">Methyltransferase</keyword>
<evidence type="ECO:0000313" key="3">
    <source>
        <dbReference type="EMBL" id="SDN00914.1"/>
    </source>
</evidence>
<keyword evidence="1 3" id="KW-0808">Transferase</keyword>
<dbReference type="Gene3D" id="2.20.25.110">
    <property type="entry name" value="S-adenosyl-L-methionine-dependent methyltransferases"/>
    <property type="match status" value="1"/>
</dbReference>
<gene>
    <name evidence="3" type="ORF">SAMN05216244_3987</name>
</gene>